<dbReference type="Proteomes" id="UP000015103">
    <property type="component" value="Unassembled WGS sequence"/>
</dbReference>
<dbReference type="HOGENOM" id="CLU_1009406_0_0_1"/>
<evidence type="ECO:0000313" key="1">
    <source>
        <dbReference type="EnsemblMetazoa" id="RPRC013428-PA"/>
    </source>
</evidence>
<dbReference type="EnsemblMetazoa" id="RPRC013428-RA">
    <property type="protein sequence ID" value="RPRC013428-PA"/>
    <property type="gene ID" value="RPRC013428"/>
</dbReference>
<evidence type="ECO:0000313" key="2">
    <source>
        <dbReference type="Proteomes" id="UP000015103"/>
    </source>
</evidence>
<dbReference type="VEuPathDB" id="VectorBase:RPRC013428"/>
<dbReference type="InParanoid" id="T1IAV7"/>
<dbReference type="STRING" id="13249.T1IAV7"/>
<proteinExistence type="predicted"/>
<name>T1IAV7_RHOPR</name>
<dbReference type="EMBL" id="ACPB03020545">
    <property type="status" value="NOT_ANNOTATED_CDS"/>
    <property type="molecule type" value="Genomic_DNA"/>
</dbReference>
<accession>T1IAV7</accession>
<reference evidence="1" key="1">
    <citation type="submission" date="2015-05" db="UniProtKB">
        <authorList>
            <consortium name="EnsemblMetazoa"/>
        </authorList>
    </citation>
    <scope>IDENTIFICATION</scope>
</reference>
<sequence>MLIHQLDEMNLLLQSSEQEKIQLSTKIKTLEEEHQETLQILEIKKEALTQTTEALKDIQEEKAILANELATLKAGPLDDQRRGNSLFAEVEDNRQKLLKNIALLKNKLRESKNEIDLLHRRIQDANRVIQPGQIKLVEGFKERINDLEWVVIRKLEKIDSTQKIPANEFQRLQWALSSLEKTRTEHCDLLQDFNKLSQQRLLDTEALTAAQQEINCLKTEISSLKSKYQLKLQECPDKHDSEKTKNVEDLNSYLRNDEVGYSDKQQLKVVRFAEDR</sequence>
<dbReference type="AlphaFoldDB" id="T1IAV7"/>
<organism evidence="1 2">
    <name type="scientific">Rhodnius prolixus</name>
    <name type="common">Triatomid bug</name>
    <dbReference type="NCBI Taxonomy" id="13249"/>
    <lineage>
        <taxon>Eukaryota</taxon>
        <taxon>Metazoa</taxon>
        <taxon>Ecdysozoa</taxon>
        <taxon>Arthropoda</taxon>
        <taxon>Hexapoda</taxon>
        <taxon>Insecta</taxon>
        <taxon>Pterygota</taxon>
        <taxon>Neoptera</taxon>
        <taxon>Paraneoptera</taxon>
        <taxon>Hemiptera</taxon>
        <taxon>Heteroptera</taxon>
        <taxon>Panheteroptera</taxon>
        <taxon>Cimicomorpha</taxon>
        <taxon>Reduviidae</taxon>
        <taxon>Triatominae</taxon>
        <taxon>Rhodnius</taxon>
    </lineage>
</organism>
<keyword evidence="2" id="KW-1185">Reference proteome</keyword>
<protein>
    <submittedName>
        <fullName evidence="1">Uncharacterized protein</fullName>
    </submittedName>
</protein>